<reference evidence="2" key="1">
    <citation type="submission" date="2017-09" db="EMBL/GenBank/DDBJ databases">
        <title>Depth-based differentiation of microbial function through sediment-hosted aquifers and enrichment of novel symbionts in the deep terrestrial subsurface.</title>
        <authorList>
            <person name="Probst A.J."/>
            <person name="Ladd B."/>
            <person name="Jarett J.K."/>
            <person name="Geller-Mcgrath D.E."/>
            <person name="Sieber C.M.K."/>
            <person name="Emerson J.B."/>
            <person name="Anantharaman K."/>
            <person name="Thomas B.C."/>
            <person name="Malmstrom R."/>
            <person name="Stieglmeier M."/>
            <person name="Klingl A."/>
            <person name="Woyke T."/>
            <person name="Ryan C.M."/>
            <person name="Banfield J.F."/>
        </authorList>
    </citation>
    <scope>NUCLEOTIDE SEQUENCE [LARGE SCALE GENOMIC DNA]</scope>
</reference>
<comment type="caution">
    <text evidence="1">The sequence shown here is derived from an EMBL/GenBank/DDBJ whole genome shotgun (WGS) entry which is preliminary data.</text>
</comment>
<name>A0A2M7W249_9BACT</name>
<dbReference type="EMBL" id="PFQB01000052">
    <property type="protein sequence ID" value="PJA14407.1"/>
    <property type="molecule type" value="Genomic_DNA"/>
</dbReference>
<gene>
    <name evidence="1" type="ORF">COX64_02000</name>
</gene>
<evidence type="ECO:0000313" key="2">
    <source>
        <dbReference type="Proteomes" id="UP000228952"/>
    </source>
</evidence>
<evidence type="ECO:0000313" key="1">
    <source>
        <dbReference type="EMBL" id="PJA14407.1"/>
    </source>
</evidence>
<accession>A0A2M7W249</accession>
<protein>
    <submittedName>
        <fullName evidence="1">Uncharacterized protein</fullName>
    </submittedName>
</protein>
<dbReference type="AlphaFoldDB" id="A0A2M7W249"/>
<sequence length="116" mass="12317">MRAGSFIVGEAASFLGEDLRGGTHRIVALMELKPESAVTADDILTVNAAMTGRGRYNNVVEPTRAYPVGMIGLGLEGEKSQFVVVCVPSEYEGRPIQPILDKLDGGIRALKGVGML</sequence>
<organism evidence="1 2">
    <name type="scientific">Candidatus Dojkabacteria bacterium CG_4_10_14_0_2_um_filter_Dojkabacteria_WS6_41_15</name>
    <dbReference type="NCBI Taxonomy" id="2014249"/>
    <lineage>
        <taxon>Bacteria</taxon>
        <taxon>Candidatus Dojkabacteria</taxon>
    </lineage>
</organism>
<proteinExistence type="predicted"/>
<dbReference type="Proteomes" id="UP000228952">
    <property type="component" value="Unassembled WGS sequence"/>
</dbReference>